<feature type="compositionally biased region" description="Basic and acidic residues" evidence="1">
    <location>
        <begin position="1"/>
        <end position="10"/>
    </location>
</feature>
<proteinExistence type="predicted"/>
<evidence type="ECO:0000256" key="1">
    <source>
        <dbReference type="SAM" id="MobiDB-lite"/>
    </source>
</evidence>
<reference evidence="2 3" key="1">
    <citation type="submission" date="2020-08" db="EMBL/GenBank/DDBJ databases">
        <title>Studying the diversity of plant-associated saprophytic bacteria and their role in host health and plant-pathogen interactions.</title>
        <authorList>
            <person name="Potnis N."/>
        </authorList>
    </citation>
    <scope>NUCLEOTIDE SEQUENCE [LARGE SCALE GENOMIC DNA]</scope>
    <source>
        <strain evidence="2 3">F16</strain>
    </source>
</reference>
<sequence>METEAQDRMTQRGRRQNAGVGRADARRGTQFGHLVYPEVGIPHEP</sequence>
<protein>
    <submittedName>
        <fullName evidence="2">Uncharacterized protein</fullName>
    </submittedName>
</protein>
<feature type="region of interest" description="Disordered" evidence="1">
    <location>
        <begin position="1"/>
        <end position="45"/>
    </location>
</feature>
<comment type="caution">
    <text evidence="2">The sequence shown here is derived from an EMBL/GenBank/DDBJ whole genome shotgun (WGS) entry which is preliminary data.</text>
</comment>
<accession>A0ABR6JMX8</accession>
<organism evidence="2 3">
    <name type="scientific">Xanthomonas cannabis</name>
    <dbReference type="NCBI Taxonomy" id="1885674"/>
    <lineage>
        <taxon>Bacteria</taxon>
        <taxon>Pseudomonadati</taxon>
        <taxon>Pseudomonadota</taxon>
        <taxon>Gammaproteobacteria</taxon>
        <taxon>Lysobacterales</taxon>
        <taxon>Lysobacteraceae</taxon>
        <taxon>Xanthomonas</taxon>
    </lineage>
</organism>
<name>A0ABR6JMX8_9XANT</name>
<gene>
    <name evidence="2" type="ORF">FHR60_002355</name>
</gene>
<evidence type="ECO:0000313" key="3">
    <source>
        <dbReference type="Proteomes" id="UP000554726"/>
    </source>
</evidence>
<keyword evidence="3" id="KW-1185">Reference proteome</keyword>
<evidence type="ECO:0000313" key="2">
    <source>
        <dbReference type="EMBL" id="MBB4593671.1"/>
    </source>
</evidence>
<dbReference type="EMBL" id="JACHNS010000004">
    <property type="protein sequence ID" value="MBB4593671.1"/>
    <property type="molecule type" value="Genomic_DNA"/>
</dbReference>
<dbReference type="Proteomes" id="UP000554726">
    <property type="component" value="Unassembled WGS sequence"/>
</dbReference>